<organism evidence="2">
    <name type="scientific">marine metagenome</name>
    <dbReference type="NCBI Taxonomy" id="408172"/>
    <lineage>
        <taxon>unclassified sequences</taxon>
        <taxon>metagenomes</taxon>
        <taxon>ecological metagenomes</taxon>
    </lineage>
</organism>
<feature type="transmembrane region" description="Helical" evidence="1">
    <location>
        <begin position="129"/>
        <end position="151"/>
    </location>
</feature>
<evidence type="ECO:0000313" key="2">
    <source>
        <dbReference type="EMBL" id="SVD27551.1"/>
    </source>
</evidence>
<dbReference type="InterPro" id="IPR000462">
    <property type="entry name" value="CDP-OH_P_trans"/>
</dbReference>
<dbReference type="GO" id="GO:0016780">
    <property type="term" value="F:phosphotransferase activity, for other substituted phosphate groups"/>
    <property type="evidence" value="ECO:0007669"/>
    <property type="project" value="InterPro"/>
</dbReference>
<sequence length="161" mass="17925">KTDFGVLMDPLADKIMVCAGFIVLVGMSAKDMPDIPHVPRWLEVPGQDLLMPAWMVIIIVARELAITGLRLLAVSKNVVLPAESIGKRKTNLQVVSVISVLVCVSYHHWGDWAKAVFSEPIAGAPWSIWFTLFVTWGAVLLTGVSGIHYLWRNRDLYLKDM</sequence>
<protein>
    <recommendedName>
        <fullName evidence="3">CDP-diacylglycerol--glycerol-3-phosphate 3-phosphatidyltransferase</fullName>
    </recommendedName>
</protein>
<dbReference type="GO" id="GO:0016020">
    <property type="term" value="C:membrane"/>
    <property type="evidence" value="ECO:0007669"/>
    <property type="project" value="InterPro"/>
</dbReference>
<feature type="transmembrane region" description="Helical" evidence="1">
    <location>
        <begin position="92"/>
        <end position="109"/>
    </location>
</feature>
<dbReference type="InterPro" id="IPR043130">
    <property type="entry name" value="CDP-OH_PTrfase_TM_dom"/>
</dbReference>
<keyword evidence="1" id="KW-0812">Transmembrane</keyword>
<proteinExistence type="predicted"/>
<evidence type="ECO:0008006" key="3">
    <source>
        <dbReference type="Google" id="ProtNLM"/>
    </source>
</evidence>
<accession>A0A382U1E2</accession>
<dbReference type="GO" id="GO:0008654">
    <property type="term" value="P:phospholipid biosynthetic process"/>
    <property type="evidence" value="ECO:0007669"/>
    <property type="project" value="InterPro"/>
</dbReference>
<keyword evidence="1" id="KW-0472">Membrane</keyword>
<gene>
    <name evidence="2" type="ORF">METZ01_LOCUS380405</name>
</gene>
<keyword evidence="1" id="KW-1133">Transmembrane helix</keyword>
<feature type="non-terminal residue" evidence="2">
    <location>
        <position position="1"/>
    </location>
</feature>
<reference evidence="2" key="1">
    <citation type="submission" date="2018-05" db="EMBL/GenBank/DDBJ databases">
        <authorList>
            <person name="Lanie J.A."/>
            <person name="Ng W.-L."/>
            <person name="Kazmierczak K.M."/>
            <person name="Andrzejewski T.M."/>
            <person name="Davidsen T.M."/>
            <person name="Wayne K.J."/>
            <person name="Tettelin H."/>
            <person name="Glass J.I."/>
            <person name="Rusch D."/>
            <person name="Podicherti R."/>
            <person name="Tsui H.-C.T."/>
            <person name="Winkler M.E."/>
        </authorList>
    </citation>
    <scope>NUCLEOTIDE SEQUENCE</scope>
</reference>
<name>A0A382U1E2_9ZZZZ</name>
<dbReference type="Pfam" id="PF01066">
    <property type="entry name" value="CDP-OH_P_transf"/>
    <property type="match status" value="1"/>
</dbReference>
<evidence type="ECO:0000256" key="1">
    <source>
        <dbReference type="SAM" id="Phobius"/>
    </source>
</evidence>
<dbReference type="Gene3D" id="1.20.120.1760">
    <property type="match status" value="1"/>
</dbReference>
<feature type="transmembrane region" description="Helical" evidence="1">
    <location>
        <begin position="49"/>
        <end position="72"/>
    </location>
</feature>
<dbReference type="AlphaFoldDB" id="A0A382U1E2"/>
<dbReference type="EMBL" id="UINC01140417">
    <property type="protein sequence ID" value="SVD27551.1"/>
    <property type="molecule type" value="Genomic_DNA"/>
</dbReference>